<dbReference type="Gene3D" id="3.40.50.720">
    <property type="entry name" value="NAD(P)-binding Rossmann-like Domain"/>
    <property type="match status" value="1"/>
</dbReference>
<dbReference type="SUPFAM" id="SSF51735">
    <property type="entry name" value="NAD(P)-binding Rossmann-fold domains"/>
    <property type="match status" value="1"/>
</dbReference>
<dbReference type="Gene3D" id="3.90.25.10">
    <property type="entry name" value="UDP-galactose 4-epimerase, domain 1"/>
    <property type="match status" value="1"/>
</dbReference>
<evidence type="ECO:0000313" key="4">
    <source>
        <dbReference type="Proteomes" id="UP000006844"/>
    </source>
</evidence>
<dbReference type="OrthoDB" id="9803892at2"/>
<dbReference type="HOGENOM" id="CLU_007383_1_7_0"/>
<name>E8UYH5_TERSS</name>
<dbReference type="EMBL" id="CP002467">
    <property type="protein sequence ID" value="ADV82063.1"/>
    <property type="molecule type" value="Genomic_DNA"/>
</dbReference>
<dbReference type="STRING" id="401053.AciPR4_1238"/>
<comment type="similarity">
    <text evidence="1">Belongs to the NAD(P)-dependent epimerase/dehydratase family.</text>
</comment>
<gene>
    <name evidence="3" type="ordered locus">AciPR4_1238</name>
</gene>
<reference evidence="3 4" key="1">
    <citation type="journal article" date="2012" name="Stand. Genomic Sci.">
        <title>Complete genome sequence of Terriglobus saanensis type strain SP1PR4(T), an Acidobacteria from tundra soil.</title>
        <authorList>
            <person name="Rawat S.R."/>
            <person name="Mannisto M.K."/>
            <person name="Starovoytov V."/>
            <person name="Goodwin L."/>
            <person name="Nolan M."/>
            <person name="Hauser L."/>
            <person name="Land M."/>
            <person name="Davenport K.W."/>
            <person name="Woyke T."/>
            <person name="Haggblom M.M."/>
        </authorList>
    </citation>
    <scope>NUCLEOTIDE SEQUENCE</scope>
    <source>
        <strain evidence="4">ATCC BAA-1853 / DSM 23119 / SP1PR4</strain>
    </source>
</reference>
<dbReference type="RefSeq" id="WP_013567796.1">
    <property type="nucleotide sequence ID" value="NC_014963.1"/>
</dbReference>
<dbReference type="Proteomes" id="UP000006844">
    <property type="component" value="Chromosome"/>
</dbReference>
<accession>E8UYH5</accession>
<sequence>MRYLITGAQGFVGRYLTAAILERDAQAQVLGLGRSPRLDGCFSHALSGGALAKLPQEMDRSLDPRFCYRQISILDQDKIFAALEEFRPDVIFHLASGLRNDPPADLISNNIEGTAALMSAVEAIPGAKPKVVLGSTGGVYGRIDPGSFPLSESCLCDPADMYAITKLAAEQMARLSGRSSGMPVVVGRIFNIVGAGQSERHVCGNFAARLLALKASGGTRLEVGDVAATRDFVDARDVASALIVLAELGVADHVYNIASGVETSVGEVLQKLIRVVGFQGEWSSSAGSTGTDRVPRHWAKMTKLEELGFVPRHSLDASLTDLVRYYQMR</sequence>
<dbReference type="InterPro" id="IPR001509">
    <property type="entry name" value="Epimerase_deHydtase"/>
</dbReference>
<dbReference type="PANTHER" id="PTHR43000">
    <property type="entry name" value="DTDP-D-GLUCOSE 4,6-DEHYDRATASE-RELATED"/>
    <property type="match status" value="1"/>
</dbReference>
<evidence type="ECO:0000259" key="2">
    <source>
        <dbReference type="Pfam" id="PF01370"/>
    </source>
</evidence>
<evidence type="ECO:0000313" key="3">
    <source>
        <dbReference type="EMBL" id="ADV82063.1"/>
    </source>
</evidence>
<dbReference type="KEGG" id="tsa:AciPR4_1238"/>
<feature type="domain" description="NAD-dependent epimerase/dehydratase" evidence="2">
    <location>
        <begin position="4"/>
        <end position="258"/>
    </location>
</feature>
<proteinExistence type="inferred from homology"/>
<organism evidence="3 4">
    <name type="scientific">Terriglobus saanensis (strain ATCC BAA-1853 / DSM 23119 / SP1PR4)</name>
    <dbReference type="NCBI Taxonomy" id="401053"/>
    <lineage>
        <taxon>Bacteria</taxon>
        <taxon>Pseudomonadati</taxon>
        <taxon>Acidobacteriota</taxon>
        <taxon>Terriglobia</taxon>
        <taxon>Terriglobales</taxon>
        <taxon>Acidobacteriaceae</taxon>
        <taxon>Terriglobus</taxon>
    </lineage>
</organism>
<dbReference type="Pfam" id="PF01370">
    <property type="entry name" value="Epimerase"/>
    <property type="match status" value="1"/>
</dbReference>
<protein>
    <submittedName>
        <fullName evidence="3">NAD-dependent epimerase/dehydratase</fullName>
    </submittedName>
</protein>
<evidence type="ECO:0000256" key="1">
    <source>
        <dbReference type="ARBA" id="ARBA00007637"/>
    </source>
</evidence>
<dbReference type="AlphaFoldDB" id="E8UYH5"/>
<dbReference type="InterPro" id="IPR036291">
    <property type="entry name" value="NAD(P)-bd_dom_sf"/>
</dbReference>
<dbReference type="eggNOG" id="COG0451">
    <property type="taxonomic scope" value="Bacteria"/>
</dbReference>
<keyword evidence="4" id="KW-1185">Reference proteome</keyword>